<protein>
    <submittedName>
        <fullName evidence="2 3">Uncharacterized protein</fullName>
    </submittedName>
</protein>
<evidence type="ECO:0000313" key="3">
    <source>
        <dbReference type="EnsemblFungi" id="EJT73104"/>
    </source>
</evidence>
<dbReference type="EnsemblFungi" id="EJT73104">
    <property type="protein sequence ID" value="EJT73104"/>
    <property type="gene ID" value="GGTG_09954"/>
</dbReference>
<dbReference type="AlphaFoldDB" id="J8U756"/>
<keyword evidence="1" id="KW-1133">Transmembrane helix</keyword>
<reference evidence="2" key="2">
    <citation type="submission" date="2010-07" db="EMBL/GenBank/DDBJ databases">
        <authorList>
            <consortium name="The Broad Institute Genome Sequencing Platform"/>
            <consortium name="Broad Institute Genome Sequencing Center for Infectious Disease"/>
            <person name="Ma L.-J."/>
            <person name="Dead R."/>
            <person name="Young S."/>
            <person name="Zeng Q."/>
            <person name="Koehrsen M."/>
            <person name="Alvarado L."/>
            <person name="Berlin A."/>
            <person name="Chapman S.B."/>
            <person name="Chen Z."/>
            <person name="Freedman E."/>
            <person name="Gellesch M."/>
            <person name="Goldberg J."/>
            <person name="Griggs A."/>
            <person name="Gujja S."/>
            <person name="Heilman E.R."/>
            <person name="Heiman D."/>
            <person name="Hepburn T."/>
            <person name="Howarth C."/>
            <person name="Jen D."/>
            <person name="Larson L."/>
            <person name="Mehta T."/>
            <person name="Neiman D."/>
            <person name="Pearson M."/>
            <person name="Roberts A."/>
            <person name="Saif S."/>
            <person name="Shea T."/>
            <person name="Shenoy N."/>
            <person name="Sisk P."/>
            <person name="Stolte C."/>
            <person name="Sykes S."/>
            <person name="Walk T."/>
            <person name="White J."/>
            <person name="Yandava C."/>
            <person name="Haas B."/>
            <person name="Nusbaum C."/>
            <person name="Birren B."/>
        </authorList>
    </citation>
    <scope>NUCLEOTIDE SEQUENCE</scope>
    <source>
        <strain evidence="2">R3-111a-1</strain>
    </source>
</reference>
<sequence length="144" mass="16153">PSYCLQFPAIRYSCLSVDFIFSFFFFFVDFLLLVSFCRLPSSSLPRYNRPPFGCFPPFLRYFSPSHRQNAFSTAICLTLATITCQVSALPSPRNVKTIKPEPPKVMAGMLWTPGSPGSKYVDDALNKIIGKRRVAKEAPIVSSI</sequence>
<keyword evidence="1" id="KW-0812">Transmembrane</keyword>
<reference evidence="3" key="5">
    <citation type="submission" date="2018-04" db="UniProtKB">
        <authorList>
            <consortium name="EnsemblFungi"/>
        </authorList>
    </citation>
    <scope>IDENTIFICATION</scope>
    <source>
        <strain evidence="3">R3-111a-1</strain>
    </source>
</reference>
<reference evidence="4" key="1">
    <citation type="submission" date="2010-07" db="EMBL/GenBank/DDBJ databases">
        <title>The genome sequence of Gaeumannomyces graminis var. tritici strain R3-111a-1.</title>
        <authorList>
            <consortium name="The Broad Institute Genome Sequencing Platform"/>
            <person name="Ma L.-J."/>
            <person name="Dead R."/>
            <person name="Young S."/>
            <person name="Zeng Q."/>
            <person name="Koehrsen M."/>
            <person name="Alvarado L."/>
            <person name="Berlin A."/>
            <person name="Chapman S.B."/>
            <person name="Chen Z."/>
            <person name="Freedman E."/>
            <person name="Gellesch M."/>
            <person name="Goldberg J."/>
            <person name="Griggs A."/>
            <person name="Gujja S."/>
            <person name="Heilman E.R."/>
            <person name="Heiman D."/>
            <person name="Hepburn T."/>
            <person name="Howarth C."/>
            <person name="Jen D."/>
            <person name="Larson L."/>
            <person name="Mehta T."/>
            <person name="Neiman D."/>
            <person name="Pearson M."/>
            <person name="Roberts A."/>
            <person name="Saif S."/>
            <person name="Shea T."/>
            <person name="Shenoy N."/>
            <person name="Sisk P."/>
            <person name="Stolte C."/>
            <person name="Sykes S."/>
            <person name="Walk T."/>
            <person name="White J."/>
            <person name="Yandava C."/>
            <person name="Haas B."/>
            <person name="Nusbaum C."/>
            <person name="Birren B."/>
        </authorList>
    </citation>
    <scope>NUCLEOTIDE SEQUENCE [LARGE SCALE GENOMIC DNA]</scope>
    <source>
        <strain evidence="4">R3-111a-1</strain>
    </source>
</reference>
<keyword evidence="1" id="KW-0472">Membrane</keyword>
<keyword evidence="4" id="KW-1185">Reference proteome</keyword>
<dbReference type="RefSeq" id="XP_009226078.1">
    <property type="nucleotide sequence ID" value="XM_009227814.1"/>
</dbReference>
<reference evidence="2" key="3">
    <citation type="submission" date="2010-09" db="EMBL/GenBank/DDBJ databases">
        <title>Annotation of Gaeumannomyces graminis var. tritici R3-111a-1.</title>
        <authorList>
            <consortium name="The Broad Institute Genome Sequencing Platform"/>
            <person name="Ma L.-J."/>
            <person name="Dead R."/>
            <person name="Young S.K."/>
            <person name="Zeng Q."/>
            <person name="Gargeya S."/>
            <person name="Fitzgerald M."/>
            <person name="Haas B."/>
            <person name="Abouelleil A."/>
            <person name="Alvarado L."/>
            <person name="Arachchi H.M."/>
            <person name="Berlin A."/>
            <person name="Brown A."/>
            <person name="Chapman S.B."/>
            <person name="Chen Z."/>
            <person name="Dunbar C."/>
            <person name="Freedman E."/>
            <person name="Gearin G."/>
            <person name="Gellesch M."/>
            <person name="Goldberg J."/>
            <person name="Griggs A."/>
            <person name="Gujja S."/>
            <person name="Heiman D."/>
            <person name="Howarth C."/>
            <person name="Larson L."/>
            <person name="Lui A."/>
            <person name="MacDonald P.J.P."/>
            <person name="Mehta T."/>
            <person name="Montmayeur A."/>
            <person name="Murphy C."/>
            <person name="Neiman D."/>
            <person name="Pearson M."/>
            <person name="Priest M."/>
            <person name="Roberts A."/>
            <person name="Saif S."/>
            <person name="Shea T."/>
            <person name="Shenoy N."/>
            <person name="Sisk P."/>
            <person name="Stolte C."/>
            <person name="Sykes S."/>
            <person name="Yandava C."/>
            <person name="Wortman J."/>
            <person name="Nusbaum C."/>
            <person name="Birren B."/>
        </authorList>
    </citation>
    <scope>NUCLEOTIDE SEQUENCE</scope>
    <source>
        <strain evidence="2">R3-111a-1</strain>
    </source>
</reference>
<reference evidence="3" key="4">
    <citation type="journal article" date="2015" name="G3 (Bethesda)">
        <title>Genome sequences of three phytopathogenic species of the Magnaporthaceae family of fungi.</title>
        <authorList>
            <person name="Okagaki L.H."/>
            <person name="Nunes C.C."/>
            <person name="Sailsbery J."/>
            <person name="Clay B."/>
            <person name="Brown D."/>
            <person name="John T."/>
            <person name="Oh Y."/>
            <person name="Young N."/>
            <person name="Fitzgerald M."/>
            <person name="Haas B.J."/>
            <person name="Zeng Q."/>
            <person name="Young S."/>
            <person name="Adiconis X."/>
            <person name="Fan L."/>
            <person name="Levin J.Z."/>
            <person name="Mitchell T.K."/>
            <person name="Okubara P.A."/>
            <person name="Farman M.L."/>
            <person name="Kohn L.M."/>
            <person name="Birren B."/>
            <person name="Ma L.-J."/>
            <person name="Dean R.A."/>
        </authorList>
    </citation>
    <scope>NUCLEOTIDE SEQUENCE</scope>
    <source>
        <strain evidence="3">R3-111a-1</strain>
    </source>
</reference>
<organism evidence="2">
    <name type="scientific">Gaeumannomyces tritici (strain R3-111a-1)</name>
    <name type="common">Wheat and barley take-all root rot fungus</name>
    <name type="synonym">Gaeumannomyces graminis var. tritici</name>
    <dbReference type="NCBI Taxonomy" id="644352"/>
    <lineage>
        <taxon>Eukaryota</taxon>
        <taxon>Fungi</taxon>
        <taxon>Dikarya</taxon>
        <taxon>Ascomycota</taxon>
        <taxon>Pezizomycotina</taxon>
        <taxon>Sordariomycetes</taxon>
        <taxon>Sordariomycetidae</taxon>
        <taxon>Magnaporthales</taxon>
        <taxon>Magnaporthaceae</taxon>
        <taxon>Gaeumannomyces</taxon>
    </lineage>
</organism>
<name>J8U756_GAET3</name>
<evidence type="ECO:0000313" key="4">
    <source>
        <dbReference type="Proteomes" id="UP000006039"/>
    </source>
</evidence>
<dbReference type="GeneID" id="20350412"/>
<dbReference type="EMBL" id="GL385399">
    <property type="protein sequence ID" value="EJT73104.1"/>
    <property type="molecule type" value="Genomic_DNA"/>
</dbReference>
<dbReference type="VEuPathDB" id="FungiDB:GGTG_09954"/>
<dbReference type="Proteomes" id="UP000006039">
    <property type="component" value="Unassembled WGS sequence"/>
</dbReference>
<feature type="transmembrane region" description="Helical" evidence="1">
    <location>
        <begin position="20"/>
        <end position="39"/>
    </location>
</feature>
<accession>J8U756</accession>
<proteinExistence type="predicted"/>
<feature type="non-terminal residue" evidence="2">
    <location>
        <position position="1"/>
    </location>
</feature>
<evidence type="ECO:0000313" key="2">
    <source>
        <dbReference type="EMBL" id="EJT73104.1"/>
    </source>
</evidence>
<gene>
    <name evidence="3" type="primary">20350412</name>
    <name evidence="2" type="ORF">GGTG_09954</name>
</gene>
<evidence type="ECO:0000256" key="1">
    <source>
        <dbReference type="SAM" id="Phobius"/>
    </source>
</evidence>